<evidence type="ECO:0008006" key="8">
    <source>
        <dbReference type="Google" id="ProtNLM"/>
    </source>
</evidence>
<keyword evidence="2 4" id="KW-0378">Hydrolase</keyword>
<keyword evidence="3 4" id="KW-0326">Glycosidase</keyword>
<evidence type="ECO:0000256" key="5">
    <source>
        <dbReference type="SAM" id="MobiDB-lite"/>
    </source>
</evidence>
<dbReference type="SMART" id="SM00710">
    <property type="entry name" value="PbH1"/>
    <property type="match status" value="6"/>
</dbReference>
<reference evidence="6" key="1">
    <citation type="submission" date="2020-10" db="EMBL/GenBank/DDBJ databases">
        <title>Unveiling of a novel bifunctional photoreceptor, Dualchrome1, isolated from a cosmopolitan green alga.</title>
        <authorList>
            <person name="Suzuki S."/>
            <person name="Kawachi M."/>
        </authorList>
    </citation>
    <scope>NUCLEOTIDE SEQUENCE</scope>
    <source>
        <strain evidence="6">NIES 2893</strain>
    </source>
</reference>
<dbReference type="Gene3D" id="2.160.20.10">
    <property type="entry name" value="Single-stranded right-handed beta-helix, Pectin lyase-like"/>
    <property type="match status" value="1"/>
</dbReference>
<feature type="compositionally biased region" description="Low complexity" evidence="5">
    <location>
        <begin position="40"/>
        <end position="54"/>
    </location>
</feature>
<dbReference type="OrthoDB" id="187139at2759"/>
<dbReference type="InterPro" id="IPR000743">
    <property type="entry name" value="Glyco_hydro_28"/>
</dbReference>
<keyword evidence="7" id="KW-1185">Reference proteome</keyword>
<dbReference type="GO" id="GO:0004650">
    <property type="term" value="F:polygalacturonase activity"/>
    <property type="evidence" value="ECO:0007669"/>
    <property type="project" value="InterPro"/>
</dbReference>
<dbReference type="InterPro" id="IPR012334">
    <property type="entry name" value="Pectin_lyas_fold"/>
</dbReference>
<protein>
    <recommendedName>
        <fullName evidence="8">Pectate lyase superfamily protein domain-containing protein</fullName>
    </recommendedName>
</protein>
<dbReference type="InterPro" id="IPR006626">
    <property type="entry name" value="PbH1"/>
</dbReference>
<dbReference type="AlphaFoldDB" id="A0A830HVD0"/>
<dbReference type="GO" id="GO:0005975">
    <property type="term" value="P:carbohydrate metabolic process"/>
    <property type="evidence" value="ECO:0007669"/>
    <property type="project" value="InterPro"/>
</dbReference>
<dbReference type="InterPro" id="IPR051801">
    <property type="entry name" value="GH28_Enzymes"/>
</dbReference>
<evidence type="ECO:0000256" key="3">
    <source>
        <dbReference type="ARBA" id="ARBA00023295"/>
    </source>
</evidence>
<proteinExistence type="inferred from homology"/>
<evidence type="ECO:0000256" key="4">
    <source>
        <dbReference type="RuleBase" id="RU361169"/>
    </source>
</evidence>
<evidence type="ECO:0000256" key="2">
    <source>
        <dbReference type="ARBA" id="ARBA00022801"/>
    </source>
</evidence>
<evidence type="ECO:0000313" key="6">
    <source>
        <dbReference type="EMBL" id="GHP10685.1"/>
    </source>
</evidence>
<dbReference type="PANTHER" id="PTHR31339">
    <property type="entry name" value="PECTIN LYASE-RELATED"/>
    <property type="match status" value="1"/>
</dbReference>
<gene>
    <name evidence="6" type="ORF">PPROV_000941600</name>
</gene>
<comment type="caution">
    <text evidence="6">The sequence shown here is derived from an EMBL/GenBank/DDBJ whole genome shotgun (WGS) entry which is preliminary data.</text>
</comment>
<comment type="similarity">
    <text evidence="1 4">Belongs to the glycosyl hydrolase 28 family.</text>
</comment>
<dbReference type="Pfam" id="PF00295">
    <property type="entry name" value="Glyco_hydro_28"/>
    <property type="match status" value="1"/>
</dbReference>
<name>A0A830HVD0_9CHLO</name>
<dbReference type="EMBL" id="BNJQ01000030">
    <property type="protein sequence ID" value="GHP10685.1"/>
    <property type="molecule type" value="Genomic_DNA"/>
</dbReference>
<accession>A0A830HVD0</accession>
<dbReference type="PANTHER" id="PTHR31339:SF9">
    <property type="entry name" value="PLASMIN AND FIBRONECTIN-BINDING PROTEIN A"/>
    <property type="match status" value="1"/>
</dbReference>
<sequence length="518" mass="55649">MNDGRLFIKQSSTTTVLASHGGLLLIPLGLGEGQIQSQQLGRASLSRSTGGSSASEDEDRQGGEGNGHVQHFEGDTSFGLVEKRSVVEVSKFATETADGTNNQTHAFEQALKECAELSKQHGCVLVVPEGRWLTQPLRLPSRCTLRLLPGSVLVAPQVEDSWPTLPWMTHPLPPSTGPKETFVGFVYTPPGTVGVIIEGGGTIDGGGGHWWHQKHSAHKVPHLVHLVGSKNVVVRDVTLINSPSWTVHPHMSEDVTVERIKIQNPPKDDHGTNGVVFDSCVRCVLRDSVVETGYKEDAVAVKSGEDEHGLLANRPSRDILVERVTIKCGHAISVGSEMSGGVFNVTFRGIIFDGHHGKEGAAGSLRIKSARGRGGVVSGIVFENIRGHDALYGIEFYMYYSKDENRPPTNNATTTPVVKDIVVRDVQLKGIHREGFIIAGLPESPFANLVFENVHLSGIDGDNWKCNKFKQCSYPGGGCATVASIVNVSPPPPKNCLLSAPPEGTNLSPAWVQAVQHG</sequence>
<evidence type="ECO:0000256" key="1">
    <source>
        <dbReference type="ARBA" id="ARBA00008834"/>
    </source>
</evidence>
<feature type="region of interest" description="Disordered" evidence="5">
    <location>
        <begin position="39"/>
        <end position="74"/>
    </location>
</feature>
<dbReference type="SUPFAM" id="SSF51126">
    <property type="entry name" value="Pectin lyase-like"/>
    <property type="match status" value="1"/>
</dbReference>
<organism evidence="6 7">
    <name type="scientific">Pycnococcus provasolii</name>
    <dbReference type="NCBI Taxonomy" id="41880"/>
    <lineage>
        <taxon>Eukaryota</taxon>
        <taxon>Viridiplantae</taxon>
        <taxon>Chlorophyta</taxon>
        <taxon>Pseudoscourfieldiophyceae</taxon>
        <taxon>Pseudoscourfieldiales</taxon>
        <taxon>Pycnococcaceae</taxon>
        <taxon>Pycnococcus</taxon>
    </lineage>
</organism>
<dbReference type="Proteomes" id="UP000660262">
    <property type="component" value="Unassembled WGS sequence"/>
</dbReference>
<dbReference type="InterPro" id="IPR011050">
    <property type="entry name" value="Pectin_lyase_fold/virulence"/>
</dbReference>
<evidence type="ECO:0000313" key="7">
    <source>
        <dbReference type="Proteomes" id="UP000660262"/>
    </source>
</evidence>